<organism evidence="2 3">
    <name type="scientific">Algoriella xinjiangensis</name>
    <dbReference type="NCBI Taxonomy" id="684065"/>
    <lineage>
        <taxon>Bacteria</taxon>
        <taxon>Pseudomonadati</taxon>
        <taxon>Bacteroidota</taxon>
        <taxon>Flavobacteriia</taxon>
        <taxon>Flavobacteriales</taxon>
        <taxon>Weeksellaceae</taxon>
        <taxon>Algoriella</taxon>
    </lineage>
</organism>
<sequence>MKMNKLIAAIFFLGLGQIAFSQISIDGTNQTQTIDCKGDRVEVAGSGHDITLRGNCGKVVLQGVNNTVKVDGLLSVELAGSGNKLYYSKALSKNGKLPQSILGVDNKIIKRK</sequence>
<reference evidence="3" key="1">
    <citation type="submission" date="2016-10" db="EMBL/GenBank/DDBJ databases">
        <authorList>
            <person name="Varghese N."/>
            <person name="Submissions S."/>
        </authorList>
    </citation>
    <scope>NUCLEOTIDE SEQUENCE [LARGE SCALE GENOMIC DNA]</scope>
    <source>
        <strain evidence="3">XJ109</strain>
    </source>
</reference>
<accession>A0A1I4W4N8</accession>
<evidence type="ECO:0000256" key="1">
    <source>
        <dbReference type="SAM" id="SignalP"/>
    </source>
</evidence>
<dbReference type="InterPro" id="IPR021417">
    <property type="entry name" value="DUF3060"/>
</dbReference>
<dbReference type="OrthoDB" id="7009502at2"/>
<evidence type="ECO:0000313" key="3">
    <source>
        <dbReference type="Proteomes" id="UP000199149"/>
    </source>
</evidence>
<evidence type="ECO:0008006" key="4">
    <source>
        <dbReference type="Google" id="ProtNLM"/>
    </source>
</evidence>
<evidence type="ECO:0000313" key="2">
    <source>
        <dbReference type="EMBL" id="SFN08501.1"/>
    </source>
</evidence>
<proteinExistence type="predicted"/>
<dbReference type="AlphaFoldDB" id="A0A1I4W4N8"/>
<keyword evidence="3" id="KW-1185">Reference proteome</keyword>
<dbReference type="RefSeq" id="WP_092907994.1">
    <property type="nucleotide sequence ID" value="NZ_FOUZ01000006.1"/>
</dbReference>
<gene>
    <name evidence="2" type="ORF">SAMN05421738_106144</name>
</gene>
<keyword evidence="1" id="KW-0732">Signal</keyword>
<feature type="chain" id="PRO_5011441906" description="DUF3060 domain-containing protein" evidence="1">
    <location>
        <begin position="22"/>
        <end position="112"/>
    </location>
</feature>
<dbReference type="EMBL" id="FOUZ01000006">
    <property type="protein sequence ID" value="SFN08501.1"/>
    <property type="molecule type" value="Genomic_DNA"/>
</dbReference>
<protein>
    <recommendedName>
        <fullName evidence="4">DUF3060 domain-containing protein</fullName>
    </recommendedName>
</protein>
<dbReference type="Proteomes" id="UP000199149">
    <property type="component" value="Unassembled WGS sequence"/>
</dbReference>
<name>A0A1I4W4N8_9FLAO</name>
<dbReference type="Pfam" id="PF11259">
    <property type="entry name" value="DUF3060"/>
    <property type="match status" value="1"/>
</dbReference>
<feature type="signal peptide" evidence="1">
    <location>
        <begin position="1"/>
        <end position="21"/>
    </location>
</feature>